<dbReference type="FunFam" id="1.25.40.10:FF:000285">
    <property type="entry name" value="Pentatricopeptide repeat-containing protein, chloroplastic"/>
    <property type="match status" value="1"/>
</dbReference>
<evidence type="ECO:0008006" key="5">
    <source>
        <dbReference type="Google" id="ProtNLM"/>
    </source>
</evidence>
<name>A0A8T2V5U1_CERRI</name>
<gene>
    <name evidence="3" type="ORF">KP509_02G053100</name>
</gene>
<dbReference type="PANTHER" id="PTHR47926:SF533">
    <property type="entry name" value="DYW DOMAIN-CONTAINING PROTEIN"/>
    <property type="match status" value="1"/>
</dbReference>
<dbReference type="Gene3D" id="1.25.40.10">
    <property type="entry name" value="Tetratricopeptide repeat domain"/>
    <property type="match status" value="5"/>
</dbReference>
<keyword evidence="1" id="KW-0677">Repeat</keyword>
<dbReference type="FunFam" id="1.25.40.10:FF:000158">
    <property type="entry name" value="pentatricopeptide repeat-containing protein At2g33680"/>
    <property type="match status" value="1"/>
</dbReference>
<feature type="repeat" description="PPR" evidence="2">
    <location>
        <begin position="342"/>
        <end position="376"/>
    </location>
</feature>
<organism evidence="3 4">
    <name type="scientific">Ceratopteris richardii</name>
    <name type="common">Triangle waterfern</name>
    <dbReference type="NCBI Taxonomy" id="49495"/>
    <lineage>
        <taxon>Eukaryota</taxon>
        <taxon>Viridiplantae</taxon>
        <taxon>Streptophyta</taxon>
        <taxon>Embryophyta</taxon>
        <taxon>Tracheophyta</taxon>
        <taxon>Polypodiopsida</taxon>
        <taxon>Polypodiidae</taxon>
        <taxon>Polypodiales</taxon>
        <taxon>Pteridineae</taxon>
        <taxon>Pteridaceae</taxon>
        <taxon>Parkerioideae</taxon>
        <taxon>Ceratopteris</taxon>
    </lineage>
</organism>
<dbReference type="AlphaFoldDB" id="A0A8T2V5U1"/>
<dbReference type="PROSITE" id="PS51375">
    <property type="entry name" value="PPR"/>
    <property type="match status" value="5"/>
</dbReference>
<dbReference type="Pfam" id="PF13041">
    <property type="entry name" value="PPR_2"/>
    <property type="match status" value="3"/>
</dbReference>
<dbReference type="NCBIfam" id="TIGR00756">
    <property type="entry name" value="PPR"/>
    <property type="match status" value="4"/>
</dbReference>
<dbReference type="OrthoDB" id="185373at2759"/>
<sequence length="672" mass="75564">MHLSILRWKQPQISVLIKSENLTVTFVKRFISSVQHATATFNGKGELLGCPSNGGNPFSNYLRHLRLPHVPIDSSAFASLLEQCAQEKALLLGMLIHNHIVECGLLHITYVANFLLQMYRKCEAFSDLLDVFVSMRQRNGFSWNLVIGSFAWTKQSEEALHCFHRMQEEAVLPTSITCVSTVDACTNDIELDLVHRMHTRSMNIDLGEEAVIWQSVLINIYGKCKNFNFASRVFVKMQEKNVISWTTMINVCKQMDRGTDAHKYFQQMQQEGILPNKHTWVTIIASCAGDSDLILGRQIHASLHVSQFDTDSVMGSALIDMYDKCNSLVEAEMIFKTLLMPNIVAWTAMINSYCHHGYEELAFSLFDRMKHDGLVPNKATFIAILGACVSPEMLNTGKHLHESIHKQGFECDACVATGLINMYARCGSLEDAKALFKCLPKSDVVFWNSMLGAYGLFGRVDKAFETFDLMQNLRVTPTKSTYLNLLAVLMTDAARLHETRSVHNCIVEAGLESDTAIENALINIYGKSASLTDAQKVFSKIYNRDVSIWSSMISIHAGNGFGERALYLFSKMQDDKVSPDEITLTSALVACSQAGLLDEAYRLFTLMEEIHNCIPVLHHYVCMMDVLGRAGLLEDLAILMKHMPFQPGSVPITASMSFYWRYISIQMCLEIV</sequence>
<feature type="repeat" description="PPR" evidence="2">
    <location>
        <begin position="545"/>
        <end position="579"/>
    </location>
</feature>
<dbReference type="InterPro" id="IPR002885">
    <property type="entry name" value="PPR_rpt"/>
</dbReference>
<proteinExistence type="predicted"/>
<feature type="repeat" description="PPR" evidence="2">
    <location>
        <begin position="241"/>
        <end position="275"/>
    </location>
</feature>
<protein>
    <recommendedName>
        <fullName evidence="5">Pentatricopeptide repeat-containing protein</fullName>
    </recommendedName>
</protein>
<dbReference type="InterPro" id="IPR011990">
    <property type="entry name" value="TPR-like_helical_dom_sf"/>
</dbReference>
<dbReference type="PANTHER" id="PTHR47926">
    <property type="entry name" value="PENTATRICOPEPTIDE REPEAT-CONTAINING PROTEIN"/>
    <property type="match status" value="1"/>
</dbReference>
<comment type="caution">
    <text evidence="3">The sequence shown here is derived from an EMBL/GenBank/DDBJ whole genome shotgun (WGS) entry which is preliminary data.</text>
</comment>
<dbReference type="GO" id="GO:0048731">
    <property type="term" value="P:system development"/>
    <property type="evidence" value="ECO:0007669"/>
    <property type="project" value="UniProtKB-ARBA"/>
</dbReference>
<dbReference type="Pfam" id="PF01535">
    <property type="entry name" value="PPR"/>
    <property type="match status" value="4"/>
</dbReference>
<dbReference type="Proteomes" id="UP000825935">
    <property type="component" value="Chromosome 2"/>
</dbReference>
<evidence type="ECO:0000256" key="1">
    <source>
        <dbReference type="ARBA" id="ARBA00022737"/>
    </source>
</evidence>
<dbReference type="InterPro" id="IPR046960">
    <property type="entry name" value="PPR_At4g14850-like_plant"/>
</dbReference>
<evidence type="ECO:0000256" key="2">
    <source>
        <dbReference type="PROSITE-ProRule" id="PRU00708"/>
    </source>
</evidence>
<keyword evidence="4" id="KW-1185">Reference proteome</keyword>
<feature type="repeat" description="PPR" evidence="2">
    <location>
        <begin position="139"/>
        <end position="173"/>
    </location>
</feature>
<accession>A0A8T2V5U1</accession>
<evidence type="ECO:0000313" key="4">
    <source>
        <dbReference type="Proteomes" id="UP000825935"/>
    </source>
</evidence>
<reference evidence="3" key="1">
    <citation type="submission" date="2021-08" db="EMBL/GenBank/DDBJ databases">
        <title>WGS assembly of Ceratopteris richardii.</title>
        <authorList>
            <person name="Marchant D.B."/>
            <person name="Chen G."/>
            <person name="Jenkins J."/>
            <person name="Shu S."/>
            <person name="Leebens-Mack J."/>
            <person name="Grimwood J."/>
            <person name="Schmutz J."/>
            <person name="Soltis P."/>
            <person name="Soltis D."/>
            <person name="Chen Z.-H."/>
        </authorList>
    </citation>
    <scope>NUCLEOTIDE SEQUENCE</scope>
    <source>
        <strain evidence="3">Whitten #5841</strain>
        <tissue evidence="3">Leaf</tissue>
    </source>
</reference>
<dbReference type="GO" id="GO:0009451">
    <property type="term" value="P:RNA modification"/>
    <property type="evidence" value="ECO:0007669"/>
    <property type="project" value="InterPro"/>
</dbReference>
<dbReference type="EMBL" id="CM035407">
    <property type="protein sequence ID" value="KAH7443851.1"/>
    <property type="molecule type" value="Genomic_DNA"/>
</dbReference>
<dbReference type="GO" id="GO:0003723">
    <property type="term" value="F:RNA binding"/>
    <property type="evidence" value="ECO:0007669"/>
    <property type="project" value="InterPro"/>
</dbReference>
<evidence type="ECO:0000313" key="3">
    <source>
        <dbReference type="EMBL" id="KAH7443851.1"/>
    </source>
</evidence>
<feature type="repeat" description="PPR" evidence="2">
    <location>
        <begin position="443"/>
        <end position="477"/>
    </location>
</feature>